<comment type="caution">
    <text evidence="1">The sequence shown here is derived from an EMBL/GenBank/DDBJ whole genome shotgun (WGS) entry which is preliminary data.</text>
</comment>
<protein>
    <recommendedName>
        <fullName evidence="3">Protein BatD</fullName>
    </recommendedName>
</protein>
<dbReference type="RefSeq" id="WP_134848840.1">
    <property type="nucleotide sequence ID" value="NZ_CP197400.1"/>
</dbReference>
<evidence type="ECO:0000313" key="1">
    <source>
        <dbReference type="EMBL" id="TFH96174.1"/>
    </source>
</evidence>
<dbReference type="STRING" id="1122973.GCA_000379925_01665"/>
<keyword evidence="2" id="KW-1185">Reference proteome</keyword>
<evidence type="ECO:0000313" key="2">
    <source>
        <dbReference type="Proteomes" id="UP000297225"/>
    </source>
</evidence>
<dbReference type="Proteomes" id="UP000297225">
    <property type="component" value="Unassembled WGS sequence"/>
</dbReference>
<reference evidence="1 2" key="1">
    <citation type="submission" date="2019-03" db="EMBL/GenBank/DDBJ databases">
        <title>Porphyromonas levii Isolated from the Uterus of Dairy Cows.</title>
        <authorList>
            <person name="Francis A.M."/>
        </authorList>
    </citation>
    <scope>NUCLEOTIDE SEQUENCE [LARGE SCALE GENOMIC DNA]</scope>
    <source>
        <strain evidence="1 2">AF5678</strain>
    </source>
</reference>
<sequence length="324" mass="37000">MRSIRYHIIIGVVAMLALAAPLGLHAQEVRVIPKLERSTIIIGEQVQLNVRVVYPSDQAMRLVLPEDTLVAGVEIIESVLADSVIVNNRLHEMIYNVTITSFDSATYTLRNINALVGDSVYTATDELNLIVNTVPIDLSTSPEPMDIKGQWKPKFVWQDYILYLYILLGIIAALVAAYYLRKYLRDRKNTQEVGSVVVPLQDPYQEAIQSIEALKQQELWEHNQTKEYYTQMTDILRRYLWRVYSIDTMDKTSSEILETFRTKIGKDRMYPELSKILQTADLAKFAKYQPDSDDNISLLSASVAFIEEHKPAKEEPKKEGGEEV</sequence>
<dbReference type="AlphaFoldDB" id="A0A4Y8WS94"/>
<dbReference type="OrthoDB" id="9807384at2"/>
<evidence type="ECO:0008006" key="3">
    <source>
        <dbReference type="Google" id="ProtNLM"/>
    </source>
</evidence>
<proteinExistence type="predicted"/>
<dbReference type="EMBL" id="SPNC01000027">
    <property type="protein sequence ID" value="TFH96174.1"/>
    <property type="molecule type" value="Genomic_DNA"/>
</dbReference>
<accession>A0A4Y8WS94</accession>
<name>A0A4Y8WS94_9PORP</name>
<organism evidence="1 2">
    <name type="scientific">Porphyromonas levii</name>
    <dbReference type="NCBI Taxonomy" id="28114"/>
    <lineage>
        <taxon>Bacteria</taxon>
        <taxon>Pseudomonadati</taxon>
        <taxon>Bacteroidota</taxon>
        <taxon>Bacteroidia</taxon>
        <taxon>Bacteroidales</taxon>
        <taxon>Porphyromonadaceae</taxon>
        <taxon>Porphyromonas</taxon>
    </lineage>
</organism>
<gene>
    <name evidence="1" type="ORF">E4P47_02875</name>
</gene>